<feature type="chain" id="PRO_5033955531" evidence="1">
    <location>
        <begin position="16"/>
        <end position="108"/>
    </location>
</feature>
<dbReference type="EMBL" id="HBUE01090941">
    <property type="protein sequence ID" value="CAG6481471.1"/>
    <property type="molecule type" value="Transcribed_RNA"/>
</dbReference>
<sequence length="108" mass="12544">MKFLILSVMVSLAAGASVPYAYIPECSTVPQGQKLAIGDCRQFAICQPVGLSFVETCQDGLVYDSRVDRCEWPENVPQCYANYYNNVYQQQQYYPQQQQPWYPQQNWW</sequence>
<dbReference type="InterPro" id="IPR002557">
    <property type="entry name" value="Chitin-bd_dom"/>
</dbReference>
<protein>
    <submittedName>
        <fullName evidence="3">(northern house mosquito) hypothetical protein</fullName>
    </submittedName>
</protein>
<dbReference type="EMBL" id="HBUE01164762">
    <property type="protein sequence ID" value="CAG6511982.1"/>
    <property type="molecule type" value="Transcribed_RNA"/>
</dbReference>
<organism evidence="3">
    <name type="scientific">Culex pipiens</name>
    <name type="common">House mosquito</name>
    <dbReference type="NCBI Taxonomy" id="7175"/>
    <lineage>
        <taxon>Eukaryota</taxon>
        <taxon>Metazoa</taxon>
        <taxon>Ecdysozoa</taxon>
        <taxon>Arthropoda</taxon>
        <taxon>Hexapoda</taxon>
        <taxon>Insecta</taxon>
        <taxon>Pterygota</taxon>
        <taxon>Neoptera</taxon>
        <taxon>Endopterygota</taxon>
        <taxon>Diptera</taxon>
        <taxon>Nematocera</taxon>
        <taxon>Culicoidea</taxon>
        <taxon>Culicidae</taxon>
        <taxon>Culicinae</taxon>
        <taxon>Culicini</taxon>
        <taxon>Culex</taxon>
        <taxon>Culex</taxon>
    </lineage>
</organism>
<dbReference type="PROSITE" id="PS50940">
    <property type="entry name" value="CHIT_BIND_II"/>
    <property type="match status" value="1"/>
</dbReference>
<reference evidence="3" key="1">
    <citation type="submission" date="2021-05" db="EMBL/GenBank/DDBJ databases">
        <authorList>
            <person name="Alioto T."/>
            <person name="Alioto T."/>
            <person name="Gomez Garrido J."/>
        </authorList>
    </citation>
    <scope>NUCLEOTIDE SEQUENCE</scope>
</reference>
<dbReference type="EMBL" id="HBUE01090942">
    <property type="protein sequence ID" value="CAG6481472.1"/>
    <property type="molecule type" value="Transcribed_RNA"/>
</dbReference>
<accession>A0A8D8J179</accession>
<dbReference type="InterPro" id="IPR036508">
    <property type="entry name" value="Chitin-bd_dom_sf"/>
</dbReference>
<dbReference type="GO" id="GO:0008061">
    <property type="term" value="F:chitin binding"/>
    <property type="evidence" value="ECO:0007669"/>
    <property type="project" value="InterPro"/>
</dbReference>
<name>A0A8D8J179_CULPI</name>
<evidence type="ECO:0000256" key="1">
    <source>
        <dbReference type="SAM" id="SignalP"/>
    </source>
</evidence>
<dbReference type="GO" id="GO:0005576">
    <property type="term" value="C:extracellular region"/>
    <property type="evidence" value="ECO:0007669"/>
    <property type="project" value="InterPro"/>
</dbReference>
<proteinExistence type="predicted"/>
<feature type="signal peptide" evidence="1">
    <location>
        <begin position="1"/>
        <end position="15"/>
    </location>
</feature>
<dbReference type="Gene3D" id="2.170.140.10">
    <property type="entry name" value="Chitin binding domain"/>
    <property type="match status" value="1"/>
</dbReference>
<dbReference type="EMBL" id="HBUE01164763">
    <property type="protein sequence ID" value="CAG6511983.1"/>
    <property type="molecule type" value="Transcribed_RNA"/>
</dbReference>
<dbReference type="AlphaFoldDB" id="A0A8D8J179"/>
<dbReference type="EMBL" id="HBUE01090940">
    <property type="protein sequence ID" value="CAG6481470.1"/>
    <property type="molecule type" value="Transcribed_RNA"/>
</dbReference>
<dbReference type="EMBL" id="HBUE01270042">
    <property type="protein sequence ID" value="CAG6563428.1"/>
    <property type="molecule type" value="Transcribed_RNA"/>
</dbReference>
<evidence type="ECO:0000259" key="2">
    <source>
        <dbReference type="PROSITE" id="PS50940"/>
    </source>
</evidence>
<dbReference type="EMBL" id="HBUE01270041">
    <property type="protein sequence ID" value="CAG6563427.1"/>
    <property type="molecule type" value="Transcribed_RNA"/>
</dbReference>
<evidence type="ECO:0000313" key="3">
    <source>
        <dbReference type="EMBL" id="CAG6563428.1"/>
    </source>
</evidence>
<dbReference type="SMART" id="SM00494">
    <property type="entry name" value="ChtBD2"/>
    <property type="match status" value="1"/>
</dbReference>
<keyword evidence="1" id="KW-0732">Signal</keyword>
<dbReference type="SUPFAM" id="SSF57625">
    <property type="entry name" value="Invertebrate chitin-binding proteins"/>
    <property type="match status" value="1"/>
</dbReference>
<dbReference type="Pfam" id="PF01607">
    <property type="entry name" value="CBM_14"/>
    <property type="match status" value="1"/>
</dbReference>
<feature type="domain" description="Chitin-binding type-2" evidence="2">
    <location>
        <begin position="23"/>
        <end position="81"/>
    </location>
</feature>